<reference evidence="2" key="1">
    <citation type="submission" date="2023-10" db="EMBL/GenBank/DDBJ databases">
        <authorList>
            <person name="Chen Y."/>
            <person name="Shah S."/>
            <person name="Dougan E. K."/>
            <person name="Thang M."/>
            <person name="Chan C."/>
        </authorList>
    </citation>
    <scope>NUCLEOTIDE SEQUENCE [LARGE SCALE GENOMIC DNA]</scope>
</reference>
<name>A0ABN9QVG3_9DINO</name>
<protein>
    <submittedName>
        <fullName evidence="2">Uncharacterized protein</fullName>
    </submittedName>
</protein>
<proteinExistence type="predicted"/>
<evidence type="ECO:0000313" key="3">
    <source>
        <dbReference type="Proteomes" id="UP001189429"/>
    </source>
</evidence>
<dbReference type="Proteomes" id="UP001189429">
    <property type="component" value="Unassembled WGS sequence"/>
</dbReference>
<organism evidence="2 3">
    <name type="scientific">Prorocentrum cordatum</name>
    <dbReference type="NCBI Taxonomy" id="2364126"/>
    <lineage>
        <taxon>Eukaryota</taxon>
        <taxon>Sar</taxon>
        <taxon>Alveolata</taxon>
        <taxon>Dinophyceae</taxon>
        <taxon>Prorocentrales</taxon>
        <taxon>Prorocentraceae</taxon>
        <taxon>Prorocentrum</taxon>
    </lineage>
</organism>
<feature type="compositionally biased region" description="Basic and acidic residues" evidence="1">
    <location>
        <begin position="113"/>
        <end position="125"/>
    </location>
</feature>
<dbReference type="EMBL" id="CAUYUJ010004536">
    <property type="protein sequence ID" value="CAK0809958.1"/>
    <property type="molecule type" value="Genomic_DNA"/>
</dbReference>
<sequence length="142" mass="14393">MSSLEARVRPRHAAYPPAAASMCWGGAEPFAGGGAGAAWAAASFGPVQPLAGGAEEEEEEEEAEEGGRERCARVRGAPRSPLAAMASGETALAGAAPRCGVSDGEELCASTPHSDHPSRLLRDPLARSLPSSPSSSLRRGGT</sequence>
<keyword evidence="3" id="KW-1185">Reference proteome</keyword>
<evidence type="ECO:0000256" key="1">
    <source>
        <dbReference type="SAM" id="MobiDB-lite"/>
    </source>
</evidence>
<evidence type="ECO:0000313" key="2">
    <source>
        <dbReference type="EMBL" id="CAK0809958.1"/>
    </source>
</evidence>
<gene>
    <name evidence="2" type="ORF">PCOR1329_LOCUS15068</name>
</gene>
<feature type="compositionally biased region" description="Acidic residues" evidence="1">
    <location>
        <begin position="54"/>
        <end position="64"/>
    </location>
</feature>
<comment type="caution">
    <text evidence="2">The sequence shown here is derived from an EMBL/GenBank/DDBJ whole genome shotgun (WGS) entry which is preliminary data.</text>
</comment>
<accession>A0ABN9QVG3</accession>
<feature type="region of interest" description="Disordered" evidence="1">
    <location>
        <begin position="48"/>
        <end position="142"/>
    </location>
</feature>
<feature type="compositionally biased region" description="Low complexity" evidence="1">
    <location>
        <begin position="126"/>
        <end position="142"/>
    </location>
</feature>